<keyword evidence="2" id="KW-1185">Reference proteome</keyword>
<protein>
    <recommendedName>
        <fullName evidence="3">HNH domain-containing protein</fullName>
    </recommendedName>
</protein>
<evidence type="ECO:0000313" key="2">
    <source>
        <dbReference type="Proteomes" id="UP000092651"/>
    </source>
</evidence>
<evidence type="ECO:0000313" key="1">
    <source>
        <dbReference type="EMBL" id="OCA69183.1"/>
    </source>
</evidence>
<comment type="caution">
    <text evidence="1">The sequence shown here is derived from an EMBL/GenBank/DDBJ whole genome shotgun (WGS) entry which is preliminary data.</text>
</comment>
<proteinExistence type="predicted"/>
<gene>
    <name evidence="1" type="ORF">BBI01_18185</name>
</gene>
<reference evidence="1 2" key="1">
    <citation type="submission" date="2016-07" db="EMBL/GenBank/DDBJ databases">
        <authorList>
            <person name="Jeong J.-J."/>
            <person name="Kim D.W."/>
            <person name="Sang M.K."/>
            <person name="Choi I.-G."/>
            <person name="Kim K.D."/>
        </authorList>
    </citation>
    <scope>NUCLEOTIDE SEQUENCE [LARGE SCALE GENOMIC DNA]</scope>
    <source>
        <strain evidence="1 2">UTM-3</strain>
    </source>
</reference>
<name>A0A1B8ZC50_9FLAO</name>
<dbReference type="Proteomes" id="UP000092651">
    <property type="component" value="Unassembled WGS sequence"/>
</dbReference>
<organism evidence="1 2">
    <name type="scientific">Chryseobacterium artocarpi</name>
    <dbReference type="NCBI Taxonomy" id="1414727"/>
    <lineage>
        <taxon>Bacteria</taxon>
        <taxon>Pseudomonadati</taxon>
        <taxon>Bacteroidota</taxon>
        <taxon>Flavobacteriia</taxon>
        <taxon>Flavobacteriales</taxon>
        <taxon>Weeksellaceae</taxon>
        <taxon>Chryseobacterium group</taxon>
        <taxon>Chryseobacterium</taxon>
    </lineage>
</organism>
<dbReference type="EMBL" id="MAYH01000048">
    <property type="protein sequence ID" value="OCA69183.1"/>
    <property type="molecule type" value="Genomic_DNA"/>
</dbReference>
<dbReference type="AlphaFoldDB" id="A0A1B8ZC50"/>
<evidence type="ECO:0008006" key="3">
    <source>
        <dbReference type="Google" id="ProtNLM"/>
    </source>
</evidence>
<accession>A0A1B8ZC50</accession>
<sequence length="75" mass="8892">MDSPEWKAKRQLVFERDENLCQECKSAPAFHVHHLTYANIFNEKLEDLLSVCAECHSKIHHQELMDKINSLKERK</sequence>